<dbReference type="Proteomes" id="UP001556196">
    <property type="component" value="Unassembled WGS sequence"/>
</dbReference>
<reference evidence="2 3" key="1">
    <citation type="submission" date="2024-06" db="EMBL/GenBank/DDBJ databases">
        <authorList>
            <person name="Tuo L."/>
        </authorList>
    </citation>
    <scope>NUCLEOTIDE SEQUENCE [LARGE SCALE GENOMIC DNA]</scope>
    <source>
        <strain evidence="2 3">ZMM04-5</strain>
    </source>
</reference>
<evidence type="ECO:0000313" key="2">
    <source>
        <dbReference type="EMBL" id="MEW9806742.1"/>
    </source>
</evidence>
<dbReference type="PANTHER" id="PTHR48050:SF13">
    <property type="entry name" value="STEROL 3-BETA-GLUCOSYLTRANSFERASE UGT80A2"/>
    <property type="match status" value="1"/>
</dbReference>
<dbReference type="Gene3D" id="3.40.50.2000">
    <property type="entry name" value="Glycogen Phosphorylase B"/>
    <property type="match status" value="2"/>
</dbReference>
<protein>
    <submittedName>
        <fullName evidence="2">Glycosyltransferase</fullName>
    </submittedName>
</protein>
<dbReference type="EMBL" id="JBFOCI010000003">
    <property type="protein sequence ID" value="MEW9806742.1"/>
    <property type="molecule type" value="Genomic_DNA"/>
</dbReference>
<evidence type="ECO:0000313" key="3">
    <source>
        <dbReference type="Proteomes" id="UP001556196"/>
    </source>
</evidence>
<gene>
    <name evidence="2" type="ORF">ABUE31_12190</name>
</gene>
<dbReference type="CDD" id="cd03784">
    <property type="entry name" value="GT1_Gtf-like"/>
    <property type="match status" value="1"/>
</dbReference>
<dbReference type="Pfam" id="PF06722">
    <property type="entry name" value="EryCIII-like_C"/>
    <property type="match status" value="1"/>
</dbReference>
<name>A0ABV3R1E6_9HYPH</name>
<dbReference type="PANTHER" id="PTHR48050">
    <property type="entry name" value="STEROL 3-BETA-GLUCOSYLTRANSFERASE"/>
    <property type="match status" value="1"/>
</dbReference>
<feature type="domain" description="Erythromycin biosynthesis protein CIII-like C-terminal" evidence="1">
    <location>
        <begin position="297"/>
        <end position="413"/>
    </location>
</feature>
<comment type="caution">
    <text evidence="2">The sequence shown here is derived from an EMBL/GenBank/DDBJ whole genome shotgun (WGS) entry which is preliminary data.</text>
</comment>
<dbReference type="SUPFAM" id="SSF53756">
    <property type="entry name" value="UDP-Glycosyltransferase/glycogen phosphorylase"/>
    <property type="match status" value="1"/>
</dbReference>
<evidence type="ECO:0000259" key="1">
    <source>
        <dbReference type="Pfam" id="PF06722"/>
    </source>
</evidence>
<dbReference type="InterPro" id="IPR050426">
    <property type="entry name" value="Glycosyltransferase_28"/>
</dbReference>
<dbReference type="InterPro" id="IPR002213">
    <property type="entry name" value="UDP_glucos_trans"/>
</dbReference>
<sequence length="423" mass="45977">MTRPPPTIALFPEASFGAALNCIGIAQALRERGARPAFICHPGFTGLFADYGFPEHHLPAAAAKGGSPDTWQGFVDRHLPHFNLPPLEQLETYVGPTWEAIVDTAIGAEAGLRRLLARLKPDAVVLDNVIMFPALAGSNVPWVRMISCAETELPDPEVPPYLSGLSADDPSRADFESRYLEAVAPAHDRFNRFRAGAGLPALPAGTFLETSPWLNLLLTPGIVRRDRADPLDPERFVYLEGCVRREGPFDLPDFPRAEGPLVYLGFGSLGAGDTDLIERMIAVFATLPARFIVNVGGFRDAYRAVPDNVYLDAWFPQPSVVEQCDLFIHHGGNNSFCEALYFGVPSLIMPYCWDGHDNARRAVETGVGRRLDRASWTADDLASCITALLGDETMRRRLSDNAAAMAARPGTAVAADAILDLLG</sequence>
<accession>A0ABV3R1E6</accession>
<organism evidence="2 3">
    <name type="scientific">Mesorhizobium marinum</name>
    <dbReference type="NCBI Taxonomy" id="3228790"/>
    <lineage>
        <taxon>Bacteria</taxon>
        <taxon>Pseudomonadati</taxon>
        <taxon>Pseudomonadota</taxon>
        <taxon>Alphaproteobacteria</taxon>
        <taxon>Hyphomicrobiales</taxon>
        <taxon>Phyllobacteriaceae</taxon>
        <taxon>Mesorhizobium</taxon>
    </lineage>
</organism>
<keyword evidence="3" id="KW-1185">Reference proteome</keyword>
<dbReference type="InterPro" id="IPR010610">
    <property type="entry name" value="EryCIII-like_C"/>
</dbReference>
<proteinExistence type="predicted"/>
<dbReference type="RefSeq" id="WP_367723870.1">
    <property type="nucleotide sequence ID" value="NZ_JBFOCI010000003.1"/>
</dbReference>